<organism evidence="1">
    <name type="scientific">Siphoviridae sp. ctZHD14</name>
    <dbReference type="NCBI Taxonomy" id="2827891"/>
    <lineage>
        <taxon>Viruses</taxon>
        <taxon>Duplodnaviria</taxon>
        <taxon>Heunggongvirae</taxon>
        <taxon>Uroviricota</taxon>
        <taxon>Caudoviricetes</taxon>
    </lineage>
</organism>
<evidence type="ECO:0000313" key="1">
    <source>
        <dbReference type="EMBL" id="DAF55351.1"/>
    </source>
</evidence>
<dbReference type="EMBL" id="BK032687">
    <property type="protein sequence ID" value="DAF55351.1"/>
    <property type="molecule type" value="Genomic_DNA"/>
</dbReference>
<sequence length="101" mass="11606">MSKCICCLSLIGLWWTLSKTLNFKVQSRFDDYDQLTEAQMAICEEEQISYYVQNLDQCPEDAIVDRDLFSAEDYIAAIQLGMDMAAKGYTGVSIEWEEELI</sequence>
<name>A0A8S5SXD5_9CAUD</name>
<accession>A0A8S5SXD5</accession>
<protein>
    <submittedName>
        <fullName evidence="1">Uncharacterized protein</fullName>
    </submittedName>
</protein>
<reference evidence="1" key="1">
    <citation type="journal article" date="2021" name="Proc. Natl. Acad. Sci. U.S.A.">
        <title>A Catalog of Tens of Thousands of Viruses from Human Metagenomes Reveals Hidden Associations with Chronic Diseases.</title>
        <authorList>
            <person name="Tisza M.J."/>
            <person name="Buck C.B."/>
        </authorList>
    </citation>
    <scope>NUCLEOTIDE SEQUENCE</scope>
    <source>
        <strain evidence="1">CtZHD14</strain>
    </source>
</reference>
<proteinExistence type="predicted"/>